<evidence type="ECO:0000256" key="1">
    <source>
        <dbReference type="SAM" id="MobiDB-lite"/>
    </source>
</evidence>
<dbReference type="HOGENOM" id="CLU_271033_0_0_0"/>
<dbReference type="EnsemblBacteria" id="ABF39870">
    <property type="protein sequence ID" value="ABF39870"/>
    <property type="gene ID" value="Acid345_0865"/>
</dbReference>
<feature type="compositionally biased region" description="Basic and acidic residues" evidence="1">
    <location>
        <begin position="834"/>
        <end position="881"/>
    </location>
</feature>
<feature type="compositionally biased region" description="Polar residues" evidence="1">
    <location>
        <begin position="241"/>
        <end position="251"/>
    </location>
</feature>
<evidence type="ECO:0000313" key="3">
    <source>
        <dbReference type="EMBL" id="ABF39870.1"/>
    </source>
</evidence>
<feature type="region of interest" description="Disordered" evidence="1">
    <location>
        <begin position="763"/>
        <end position="995"/>
    </location>
</feature>
<protein>
    <recommendedName>
        <fullName evidence="2">eCIS core domain-containing protein</fullName>
    </recommendedName>
</protein>
<feature type="domain" description="eCIS core" evidence="2">
    <location>
        <begin position="161"/>
        <end position="237"/>
    </location>
</feature>
<feature type="compositionally biased region" description="Basic and acidic residues" evidence="1">
    <location>
        <begin position="257"/>
        <end position="272"/>
    </location>
</feature>
<dbReference type="STRING" id="204669.Acid345_0865"/>
<evidence type="ECO:0000259" key="2">
    <source>
        <dbReference type="Pfam" id="PF13699"/>
    </source>
</evidence>
<feature type="compositionally biased region" description="Basic residues" evidence="1">
    <location>
        <begin position="917"/>
        <end position="926"/>
    </location>
</feature>
<organism evidence="3 4">
    <name type="scientific">Koribacter versatilis (strain Ellin345)</name>
    <dbReference type="NCBI Taxonomy" id="204669"/>
    <lineage>
        <taxon>Bacteria</taxon>
        <taxon>Pseudomonadati</taxon>
        <taxon>Acidobacteriota</taxon>
        <taxon>Terriglobia</taxon>
        <taxon>Terriglobales</taxon>
        <taxon>Candidatus Korobacteraceae</taxon>
        <taxon>Candidatus Korobacter</taxon>
    </lineage>
</organism>
<reference evidence="3 4" key="1">
    <citation type="journal article" date="2009" name="Appl. Environ. Microbiol.">
        <title>Three genomes from the phylum Acidobacteria provide insight into the lifestyles of these microorganisms in soils.</title>
        <authorList>
            <person name="Ward N.L."/>
            <person name="Challacombe J.F."/>
            <person name="Janssen P.H."/>
            <person name="Henrissat B."/>
            <person name="Coutinho P.M."/>
            <person name="Wu M."/>
            <person name="Xie G."/>
            <person name="Haft D.H."/>
            <person name="Sait M."/>
            <person name="Badger J."/>
            <person name="Barabote R.D."/>
            <person name="Bradley B."/>
            <person name="Brettin T.S."/>
            <person name="Brinkac L.M."/>
            <person name="Bruce D."/>
            <person name="Creasy T."/>
            <person name="Daugherty S.C."/>
            <person name="Davidsen T.M."/>
            <person name="DeBoy R.T."/>
            <person name="Detter J.C."/>
            <person name="Dodson R.J."/>
            <person name="Durkin A.S."/>
            <person name="Ganapathy A."/>
            <person name="Gwinn-Giglio M."/>
            <person name="Han C.S."/>
            <person name="Khouri H."/>
            <person name="Kiss H."/>
            <person name="Kothari S.P."/>
            <person name="Madupu R."/>
            <person name="Nelson K.E."/>
            <person name="Nelson W.C."/>
            <person name="Paulsen I."/>
            <person name="Penn K."/>
            <person name="Ren Q."/>
            <person name="Rosovitz M.J."/>
            <person name="Selengut J.D."/>
            <person name="Shrivastava S."/>
            <person name="Sullivan S.A."/>
            <person name="Tapia R."/>
            <person name="Thompson L.S."/>
            <person name="Watkins K.L."/>
            <person name="Yang Q."/>
            <person name="Yu C."/>
            <person name="Zafar N."/>
            <person name="Zhou L."/>
            <person name="Kuske C.R."/>
        </authorList>
    </citation>
    <scope>NUCLEOTIDE SEQUENCE [LARGE SCALE GENOMIC DNA]</scope>
    <source>
        <strain evidence="3 4">Ellin345</strain>
    </source>
</reference>
<feature type="compositionally biased region" description="Basic and acidic residues" evidence="1">
    <location>
        <begin position="763"/>
        <end position="776"/>
    </location>
</feature>
<name>Q1ITD0_KORVE</name>
<dbReference type="KEGG" id="aba:Acid345_0865"/>
<feature type="region of interest" description="Disordered" evidence="1">
    <location>
        <begin position="241"/>
        <end position="277"/>
    </location>
</feature>
<evidence type="ECO:0000313" key="4">
    <source>
        <dbReference type="Proteomes" id="UP000002432"/>
    </source>
</evidence>
<dbReference type="eggNOG" id="COG5373">
    <property type="taxonomic scope" value="Bacteria"/>
</dbReference>
<dbReference type="InterPro" id="IPR025295">
    <property type="entry name" value="eCIS_core_dom"/>
</dbReference>
<accession>Q1ITD0</accession>
<dbReference type="Pfam" id="PF13699">
    <property type="entry name" value="eCIS_core"/>
    <property type="match status" value="1"/>
</dbReference>
<feature type="compositionally biased region" description="Basic and acidic residues" evidence="1">
    <location>
        <begin position="135"/>
        <end position="145"/>
    </location>
</feature>
<keyword evidence="4" id="KW-1185">Reference proteome</keyword>
<feature type="region of interest" description="Disordered" evidence="1">
    <location>
        <begin position="129"/>
        <end position="150"/>
    </location>
</feature>
<dbReference type="EMBL" id="CP000360">
    <property type="protein sequence ID" value="ABF39870.1"/>
    <property type="molecule type" value="Genomic_DNA"/>
</dbReference>
<feature type="region of interest" description="Disordered" evidence="1">
    <location>
        <begin position="58"/>
        <end position="83"/>
    </location>
</feature>
<dbReference type="Proteomes" id="UP000002432">
    <property type="component" value="Chromosome"/>
</dbReference>
<feature type="compositionally biased region" description="Basic and acidic residues" evidence="1">
    <location>
        <begin position="960"/>
        <end position="990"/>
    </location>
</feature>
<gene>
    <name evidence="3" type="ordered locus">Acid345_0865</name>
</gene>
<proteinExistence type="predicted"/>
<feature type="region of interest" description="Disordered" evidence="1">
    <location>
        <begin position="1"/>
        <end position="26"/>
    </location>
</feature>
<sequence>MSVGLRTSARLAITKPSPAGKAATPAKNATNYFSADQSVQEASQPEYSFSISKLNLTAHGDDPNPRPSAFAGHNRISSDSLEREADDMAAAVLRRPLSSSLQTARSEPVVQRKCECGGTCDKCKQERAAQGSIQKKSDDSLREQSLEQSGVDRIVNTPGEPLERETRLMMEERFGWGFETVRIHADAAAARSARALAAKAYTLGQHIVFSAGRYSPGTAEGRSLLAHELVHTLQQRNINSFPSQLPMSSRGSPAEVNARRTAEETARGDQRGRSHASVMVPRTSAQIARDEDMPELTGDETVVLMKLRFAKDLLRQTYSREVLSGMIDKKMLIDAKTPSSNRLYVVFHPWRDDAPDKRDESIFELNDLKIKPTTARTMIKVDGRQEIGDIALELFANYKKTTGGSDTDVSDKYIGQEDKSKSREEHVKQMVDSVLWKQYELINKKQSFEQIGYKVTTSVPHEKEYDDAFHNVFMAEIAKGKLPADAIGPAKDAAISALNAAIAKEGYAKQFGEAWDKAQTEWERKNPKEAEQVDTKFKTHRAMDALVVLVKAVDPNGPAADSLIDLIDASMELFDTVDMFTFIGRCGESLENLIGPFGFRALQGTGGLASLQWDRVDYALMNFRRLSPKARSALRRDPMAGDQYGIKYDLTEGEHEAEDRIVAIRTLPDGSTHQGTLGEFKVALENNRINHILAQLDQIANAGPGSLVGRIIGGEKGAEIGSMVDAGLMVAAPVKARMDQRRQMAQMTDERLSPRLEPEALRQRATKQDPMPKPDPPKLQPPKIEQTKPPQPPKIDQTTKPPQAPKVDQTAKASQTPKVEPKKANPPQPPPTADTKKAEKKTTAPKQRLVEDETKYKDVKKVRADEKVEKTDTADQKRRSDSGSGKAKGKASARTTATKKAAEPDVDDSSKSQSKGKAAKQTKVAKKTNASDDSTTKADETTAPTKDRVKKAPAKAKSAPKIDPDAEAKKAEAAKRAENKAKITTERKSQSDMTELQIKRLRGLLLQNQIEIGETERSSEPNQEKREKLADLRGEAARLGSEIGKKQAAIAQLAADPLAPIRAYSYSASAERAVLVRAKGIDEYSAFSGQPGKKIQDPSIDHLNSIDEMSNWDGFWELTEDSQKKLVSYEKNLFLMEEPLNSSKSNRTRLTDWKAGVRAYGQDGVKAMTQRKGEVAIEMKKYMTTLPTKTGGKLPLPK</sequence>
<dbReference type="AlphaFoldDB" id="Q1ITD0"/>
<feature type="compositionally biased region" description="Low complexity" evidence="1">
    <location>
        <begin position="882"/>
        <end position="899"/>
    </location>
</feature>